<organism evidence="1">
    <name type="scientific">Cacopsylla melanoneura</name>
    <dbReference type="NCBI Taxonomy" id="428564"/>
    <lineage>
        <taxon>Eukaryota</taxon>
        <taxon>Metazoa</taxon>
        <taxon>Ecdysozoa</taxon>
        <taxon>Arthropoda</taxon>
        <taxon>Hexapoda</taxon>
        <taxon>Insecta</taxon>
        <taxon>Pterygota</taxon>
        <taxon>Neoptera</taxon>
        <taxon>Paraneoptera</taxon>
        <taxon>Hemiptera</taxon>
        <taxon>Sternorrhyncha</taxon>
        <taxon>Psylloidea</taxon>
        <taxon>Psyllidae</taxon>
        <taxon>Psyllinae</taxon>
        <taxon>Cacopsylla</taxon>
    </lineage>
</organism>
<dbReference type="AlphaFoldDB" id="A0A8D8TLR0"/>
<sequence>MYYLLGTSDEPMKVQTESRYMSNDSSACKDKNSRKLLHGLNGEFDDLEEFSTGDGSSSYYANSRLLTTPSEQIQLPTLDVDDLCRCRQLQLCNYLYITTFTLLARRDLLKSSCLFSTWKLDFCGMLEWL</sequence>
<name>A0A8D8TLR0_9HEMI</name>
<evidence type="ECO:0000313" key="1">
    <source>
        <dbReference type="EMBL" id="CAG6690820.1"/>
    </source>
</evidence>
<reference evidence="1" key="1">
    <citation type="submission" date="2021-05" db="EMBL/GenBank/DDBJ databases">
        <authorList>
            <person name="Alioto T."/>
            <person name="Alioto T."/>
            <person name="Gomez Garrido J."/>
        </authorList>
    </citation>
    <scope>NUCLEOTIDE SEQUENCE</scope>
</reference>
<protein>
    <submittedName>
        <fullName evidence="1">Uncharacterized protein</fullName>
    </submittedName>
</protein>
<dbReference type="EMBL" id="HBUF01299710">
    <property type="protein sequence ID" value="CAG6690820.1"/>
    <property type="molecule type" value="Transcribed_RNA"/>
</dbReference>
<accession>A0A8D8TLR0</accession>
<proteinExistence type="predicted"/>